<dbReference type="Proteomes" id="UP001221217">
    <property type="component" value="Unassembled WGS sequence"/>
</dbReference>
<accession>A0AAJ1MN72</accession>
<reference evidence="1 2" key="1">
    <citation type="submission" date="2022-12" db="EMBL/GenBank/DDBJ databases">
        <title>Metagenome assembled genome from gulf of manar.</title>
        <authorList>
            <person name="Kohli P."/>
            <person name="Pk S."/>
            <person name="Venkata Ramana C."/>
            <person name="Sasikala C."/>
        </authorList>
    </citation>
    <scope>NUCLEOTIDE SEQUENCE [LARGE SCALE GENOMIC DNA]</scope>
    <source>
        <strain evidence="1">JB008</strain>
    </source>
</reference>
<evidence type="ECO:0000313" key="1">
    <source>
        <dbReference type="EMBL" id="MDC7227420.1"/>
    </source>
</evidence>
<dbReference type="AlphaFoldDB" id="A0AAJ1MN72"/>
<proteinExistence type="predicted"/>
<evidence type="ECO:0000313" key="2">
    <source>
        <dbReference type="Proteomes" id="UP001221217"/>
    </source>
</evidence>
<protein>
    <submittedName>
        <fullName evidence="1">Uncharacterized protein</fullName>
    </submittedName>
</protein>
<comment type="caution">
    <text evidence="1">The sequence shown here is derived from an EMBL/GenBank/DDBJ whole genome shotgun (WGS) entry which is preliminary data.</text>
</comment>
<dbReference type="EMBL" id="JAQQAL010000025">
    <property type="protein sequence ID" value="MDC7227420.1"/>
    <property type="molecule type" value="Genomic_DNA"/>
</dbReference>
<gene>
    <name evidence="1" type="ORF">PQJ61_11715</name>
</gene>
<organism evidence="1 2">
    <name type="scientific">Candidatus Thalassospirochaeta sargassi</name>
    <dbReference type="NCBI Taxonomy" id="3119039"/>
    <lineage>
        <taxon>Bacteria</taxon>
        <taxon>Pseudomonadati</taxon>
        <taxon>Spirochaetota</taxon>
        <taxon>Spirochaetia</taxon>
        <taxon>Spirochaetales</taxon>
        <taxon>Spirochaetaceae</taxon>
        <taxon>Candidatus Thalassospirochaeta</taxon>
    </lineage>
</organism>
<name>A0AAJ1MN72_9SPIO</name>
<sequence length="122" mass="13948">MAYSDDFYRQISKRAEKGLIELQKVRGFLFDFLQDVPEDLRWDIFSLFFPDAEDNTRVSVEDASGFTAVIDLFEGEYEEDKLALTDEQLKYISEGVNDFALDLSDEVLMNVMQAAVSRGLLG</sequence>